<evidence type="ECO:0008006" key="6">
    <source>
        <dbReference type="Google" id="ProtNLM"/>
    </source>
</evidence>
<dbReference type="EMBL" id="LUUL01000120">
    <property type="protein sequence ID" value="OAI22504.1"/>
    <property type="molecule type" value="Genomic_DNA"/>
</dbReference>
<feature type="domain" description="PASTA" evidence="3">
    <location>
        <begin position="182"/>
        <end position="248"/>
    </location>
</feature>
<dbReference type="InterPro" id="IPR045351">
    <property type="entry name" value="DUF6531"/>
</dbReference>
<dbReference type="Pfam" id="PF25023">
    <property type="entry name" value="TEN_YD-shell"/>
    <property type="match status" value="1"/>
</dbReference>
<dbReference type="InterPro" id="IPR006530">
    <property type="entry name" value="YD"/>
</dbReference>
<keyword evidence="1" id="KW-0677">Repeat</keyword>
<dbReference type="InterPro" id="IPR011635">
    <property type="entry name" value="CARDB"/>
</dbReference>
<dbReference type="InterPro" id="IPR035986">
    <property type="entry name" value="PKD_dom_sf"/>
</dbReference>
<dbReference type="Proteomes" id="UP000077734">
    <property type="component" value="Unassembled WGS sequence"/>
</dbReference>
<keyword evidence="5" id="KW-1185">Reference proteome</keyword>
<dbReference type="InterPro" id="IPR022385">
    <property type="entry name" value="Rhs_assc_core"/>
</dbReference>
<dbReference type="Pfam" id="PF20148">
    <property type="entry name" value="DUF6531"/>
    <property type="match status" value="1"/>
</dbReference>
<dbReference type="Pfam" id="PF07705">
    <property type="entry name" value="CARDB"/>
    <property type="match status" value="1"/>
</dbReference>
<dbReference type="Pfam" id="PF03793">
    <property type="entry name" value="PASTA"/>
    <property type="match status" value="3"/>
</dbReference>
<feature type="domain" description="PASTA" evidence="3">
    <location>
        <begin position="437"/>
        <end position="504"/>
    </location>
</feature>
<dbReference type="SMART" id="SM00740">
    <property type="entry name" value="PASTA"/>
    <property type="match status" value="3"/>
</dbReference>
<evidence type="ECO:0000259" key="3">
    <source>
        <dbReference type="PROSITE" id="PS51178"/>
    </source>
</evidence>
<dbReference type="Gene3D" id="2.180.10.10">
    <property type="entry name" value="RHS repeat-associated core"/>
    <property type="match status" value="3"/>
</dbReference>
<dbReference type="PANTHER" id="PTHR32305:SF15">
    <property type="entry name" value="PROTEIN RHSA-RELATED"/>
    <property type="match status" value="1"/>
</dbReference>
<feature type="domain" description="PASTA" evidence="3">
    <location>
        <begin position="597"/>
        <end position="664"/>
    </location>
</feature>
<dbReference type="GO" id="GO:0016020">
    <property type="term" value="C:membrane"/>
    <property type="evidence" value="ECO:0007669"/>
    <property type="project" value="InterPro"/>
</dbReference>
<dbReference type="Pfam" id="PF18911">
    <property type="entry name" value="PKD_4"/>
    <property type="match status" value="2"/>
</dbReference>
<protein>
    <recommendedName>
        <fullName evidence="6">PASTA domain-containing protein</fullName>
    </recommendedName>
</protein>
<feature type="domain" description="PKD" evidence="2">
    <location>
        <begin position="292"/>
        <end position="339"/>
    </location>
</feature>
<dbReference type="SUPFAM" id="SSF49313">
    <property type="entry name" value="Cadherin-like"/>
    <property type="match status" value="1"/>
</dbReference>
<comment type="caution">
    <text evidence="4">The sequence shown here is derived from an EMBL/GenBank/DDBJ whole genome shotgun (WGS) entry which is preliminary data.</text>
</comment>
<dbReference type="Gene3D" id="3.30.10.20">
    <property type="match status" value="3"/>
</dbReference>
<dbReference type="InterPro" id="IPR005543">
    <property type="entry name" value="PASTA_dom"/>
</dbReference>
<proteinExistence type="predicted"/>
<dbReference type="CDD" id="cd06577">
    <property type="entry name" value="PASTA_pknB"/>
    <property type="match status" value="3"/>
</dbReference>
<dbReference type="NCBIfam" id="TIGR01643">
    <property type="entry name" value="YD_repeat_2x"/>
    <property type="match status" value="8"/>
</dbReference>
<dbReference type="InterPro" id="IPR050708">
    <property type="entry name" value="T6SS_VgrG/RHS"/>
</dbReference>
<dbReference type="InterPro" id="IPR013783">
    <property type="entry name" value="Ig-like_fold"/>
</dbReference>
<organism evidence="4 5">
    <name type="scientific">Methylomonas koyamae</name>
    <dbReference type="NCBI Taxonomy" id="702114"/>
    <lineage>
        <taxon>Bacteria</taxon>
        <taxon>Pseudomonadati</taxon>
        <taxon>Pseudomonadota</taxon>
        <taxon>Gammaproteobacteria</taxon>
        <taxon>Methylococcales</taxon>
        <taxon>Methylococcaceae</taxon>
        <taxon>Methylomonas</taxon>
    </lineage>
</organism>
<dbReference type="PANTHER" id="PTHR32305">
    <property type="match status" value="1"/>
</dbReference>
<evidence type="ECO:0000313" key="5">
    <source>
        <dbReference type="Proteomes" id="UP000077734"/>
    </source>
</evidence>
<dbReference type="Gene3D" id="2.60.40.10">
    <property type="entry name" value="Immunoglobulins"/>
    <property type="match status" value="4"/>
</dbReference>
<dbReference type="SUPFAM" id="SSF69304">
    <property type="entry name" value="Tricorn protease N-terminal domain"/>
    <property type="match status" value="2"/>
</dbReference>
<dbReference type="InterPro" id="IPR000601">
    <property type="entry name" value="PKD_dom"/>
</dbReference>
<gene>
    <name evidence="4" type="ORF">A1356_19165</name>
</gene>
<dbReference type="InterPro" id="IPR015919">
    <property type="entry name" value="Cadherin-like_sf"/>
</dbReference>
<sequence length="1937" mass="208029">MNAEVGNMGEGVAKAGSKHILRLDGNTLQQFTLSRDLMPGEFENFSIISSVLKRGEQNISFLVDISSAIDELDETNNQSSLLADICPVKCADQFQVRPKGDKAQLTWAYTQDAGYEIFRAANIAGPYVSIGSTASNYATFLDEKPPIGVVSYYKLKRSPGEVGEAFCESAPVAALVPGSRSRTKLAAVPDLLGKTRTQAESTLTGAGFKTGTVATAQNTLPDGQVFEQNPPVGSMVAAGSAVAFTTSINPQPANQPPLLGNLSGAAVDEGSLFLLNGSFNDPDPDQWRAFVEFGDGTPRKEIFVPASKAMVASHLYPDNGQYTLTLSVEDNHGGTNNKTFVADIRNAAPRVALGENANLTRGLAFSREGSFSDTGTDSWTASVDYGDGSGAQPLALTVDKHFNLQHTYTTTGAFAVRVVVTDDDGGSGQAQFTANVALPTTQVPNLLNLSQADAGSRLAAANLKLGEINPIESKTVAKGLVLSQTPAAGTSVSINTAVDVGLSLGNVNEAPVITSSAPSLGVATVSFLYTVTASDPDGDSLNYSLLQAPSGMTIDATTGAIAWTPGAAQIGTANVVVKVADPDNLSAQQAFSVRIVANQPTLVPDVGGKNSSQAQTLLHNANLLLGNVSVSVNKDVAAGLIFGQSPAAGASVQAGSVVAVTVSGGTSLDTPQVGFISPESGAELRQPVAVIGNVIKASAGINANEELSWETHLARVGSSDYQIIGSGSGQLIGGRLGTIDPTLLQNDSYRVTVVYNQGSSSGSAFIEYAVVGDLKLGNFRLDFTDLNVPLAGVPITITRRYDTLDLSKGDFGAGWRLSVAGNVRDGRPNGQPFAYGTRVFVTLPDGQRVSFKFMPTVPSFLFPWIQNVVFTPDAGVYDKLEAVGQDMVMSFSGLYYAGFTDVFNPRTYKLTRPDGTVYVIDEFSGLDSITDSNGNQLVFGAAGITHSSGESIQFARDGQNRITAITDPNGNTIRYQYDAAGNLVSVTDQENQTTQFSYLQNPAHYLDEIVDSLGRRAQKTEYDSAGRVVAVIDALGNRTEQYFNQNAFAWTTTDAVGNVTELVYNERGNVLQRKDPLGGINHYAYDDPKNPDSETQVIDANGNITRFAYDARGNRVQQTDALGAVTTLAYNEFNKLTQVTDALGRVQQMNYDGKSNLTQLTNAANQVAQFAYNNAGNIIQTTDFNGNVTYFDYTDGCGCGKPSKITYADGSVRQLQYNTFGQVTRNIDPQGHSKQFEYDRVGRLVKEIDELGNAITTEYSANNPVKKTDALGRVTRMEYDDLNRLVKEIDAAGAATLRSYDALGNLLALTDPVGNTTQFVYDANNRLVEKVDPLGHSATYSYDPKGNKVGSVDRNGRKTTYAYDAKNRQVEEHWLAANGAVIRSTSMAYDAVGHLLSVADPDSRLSYSYTALDTLQQVSNAGSPNQPLLVLNYSYDGNGQLLTARDNYGVQVASEYDAKGAIVAHRWSGGGIDPAGIQYTRNARGEISEVSRFADTAGNALVNKTTVDAIDPRGLIEQMVHRDHFGGVLSGADYRYQYNPAAQLTSAQHHGNGTTYGYDATDQLLQANHSQLPDESYSYDPNGNRKTSYLHGSGYQTGGNNQLLSDGQYDYSYDNEGNRLSKTRRATGEVTLYDWDYRNRLVGVEKRASANGAVLSRIEYRYDANNRRIARIVDGVAEGTLYDGDNAWLDTDANGAITTRYLFGPGMDRNIARWRDSEGTVWYLTDKLGTVRDLLDSSGHIINHNDYASFGGLLAQTSQQDADRYAFTGREYDTDAGLYYYRARYYDPVVGRFIGEDPIGFEGKDSNLYRYVSNKPIGGVDPTGNRALSEYTFLIKHLTDTLLGVEKLGAVVMAKDAFIAASQSLQVIHRIYVAQGAGAALASTEAAFLRDFFSSISTSGSAQAPMVIRILTVGIRDLSIKIGGMQFTNTVIDVLFQ</sequence>
<dbReference type="SUPFAM" id="SSF49299">
    <property type="entry name" value="PKD domain"/>
    <property type="match status" value="2"/>
</dbReference>
<dbReference type="PROSITE" id="PS51178">
    <property type="entry name" value="PASTA"/>
    <property type="match status" value="3"/>
</dbReference>
<dbReference type="GO" id="GO:0005509">
    <property type="term" value="F:calcium ion binding"/>
    <property type="evidence" value="ECO:0007669"/>
    <property type="project" value="InterPro"/>
</dbReference>
<reference evidence="4 5" key="1">
    <citation type="submission" date="2016-03" db="EMBL/GenBank/DDBJ databases">
        <authorList>
            <person name="Heylen K."/>
            <person name="De Vos P."/>
            <person name="Vekeman B."/>
        </authorList>
    </citation>
    <scope>NUCLEOTIDE SEQUENCE [LARGE SCALE GENOMIC DNA]</scope>
    <source>
        <strain evidence="4 5">R-49807</strain>
    </source>
</reference>
<dbReference type="Pfam" id="PF05345">
    <property type="entry name" value="He_PIG"/>
    <property type="match status" value="1"/>
</dbReference>
<evidence type="ECO:0000259" key="2">
    <source>
        <dbReference type="PROSITE" id="PS50093"/>
    </source>
</evidence>
<accession>A0AA91DA27</accession>
<dbReference type="InterPro" id="IPR056823">
    <property type="entry name" value="TEN-like_YD-shell"/>
</dbReference>
<dbReference type="NCBIfam" id="TIGR03696">
    <property type="entry name" value="Rhs_assc_core"/>
    <property type="match status" value="1"/>
</dbReference>
<evidence type="ECO:0000256" key="1">
    <source>
        <dbReference type="ARBA" id="ARBA00022737"/>
    </source>
</evidence>
<feature type="domain" description="PKD" evidence="2">
    <location>
        <begin position="384"/>
        <end position="443"/>
    </location>
</feature>
<dbReference type="PROSITE" id="PS50093">
    <property type="entry name" value="PKD"/>
    <property type="match status" value="2"/>
</dbReference>
<dbReference type="Pfam" id="PF05593">
    <property type="entry name" value="RHS_repeat"/>
    <property type="match status" value="6"/>
</dbReference>
<name>A0AA91DA27_9GAMM</name>
<dbReference type="InterPro" id="IPR031325">
    <property type="entry name" value="RHS_repeat"/>
</dbReference>
<evidence type="ECO:0000313" key="4">
    <source>
        <dbReference type="EMBL" id="OAI22504.1"/>
    </source>
</evidence>